<name>A0A914I227_GLORO</name>
<organism evidence="2 3">
    <name type="scientific">Globodera rostochiensis</name>
    <name type="common">Golden nematode worm</name>
    <name type="synonym">Heterodera rostochiensis</name>
    <dbReference type="NCBI Taxonomy" id="31243"/>
    <lineage>
        <taxon>Eukaryota</taxon>
        <taxon>Metazoa</taxon>
        <taxon>Ecdysozoa</taxon>
        <taxon>Nematoda</taxon>
        <taxon>Chromadorea</taxon>
        <taxon>Rhabditida</taxon>
        <taxon>Tylenchina</taxon>
        <taxon>Tylenchomorpha</taxon>
        <taxon>Tylenchoidea</taxon>
        <taxon>Heteroderidae</taxon>
        <taxon>Heteroderinae</taxon>
        <taxon>Globodera</taxon>
    </lineage>
</organism>
<dbReference type="WBParaSite" id="Gr19_v10_g6155.t1">
    <property type="protein sequence ID" value="Gr19_v10_g6155.t1"/>
    <property type="gene ID" value="Gr19_v10_g6155"/>
</dbReference>
<proteinExistence type="predicted"/>
<dbReference type="Proteomes" id="UP000887572">
    <property type="component" value="Unplaced"/>
</dbReference>
<keyword evidence="1" id="KW-1133">Transmembrane helix</keyword>
<evidence type="ECO:0000313" key="2">
    <source>
        <dbReference type="Proteomes" id="UP000887572"/>
    </source>
</evidence>
<feature type="transmembrane region" description="Helical" evidence="1">
    <location>
        <begin position="210"/>
        <end position="232"/>
    </location>
</feature>
<protein>
    <submittedName>
        <fullName evidence="3">Uncharacterized protein</fullName>
    </submittedName>
</protein>
<accession>A0A914I227</accession>
<reference evidence="3" key="1">
    <citation type="submission" date="2022-11" db="UniProtKB">
        <authorList>
            <consortium name="WormBaseParasite"/>
        </authorList>
    </citation>
    <scope>IDENTIFICATION</scope>
</reference>
<evidence type="ECO:0000256" key="1">
    <source>
        <dbReference type="SAM" id="Phobius"/>
    </source>
</evidence>
<dbReference type="AlphaFoldDB" id="A0A914I227"/>
<keyword evidence="2" id="KW-1185">Reference proteome</keyword>
<sequence length="240" mass="27136">MDEAESLLFARMSKVILAPPNPALPTFQMLFNDDKEIAQQIMSNPTTDGTTDQKSQKVQMLKQMDSIVKVYMKLKNSPGGWAELVQKMYADMVLAKNSGVGDSAQLRENCRKALQLIEEEHRLGGIDLQKIEPFKDFWTLVKSSANSLLALFNGPFRYESVGQKREEWKTENVFRLLKTFTGDSAIFKRIVGKNGKTDGKKRRRKRCYTILVLFGMILAVVGVLVLACHIFGKEPDIEAQ</sequence>
<keyword evidence="1" id="KW-0812">Transmembrane</keyword>
<evidence type="ECO:0000313" key="3">
    <source>
        <dbReference type="WBParaSite" id="Gr19_v10_g6155.t1"/>
    </source>
</evidence>
<keyword evidence="1" id="KW-0472">Membrane</keyword>